<dbReference type="Proteomes" id="UP001152888">
    <property type="component" value="Unassembled WGS sequence"/>
</dbReference>
<protein>
    <submittedName>
        <fullName evidence="2">Uncharacterized protein</fullName>
    </submittedName>
</protein>
<name>A0A9P0PB01_ACAOB</name>
<gene>
    <name evidence="2" type="ORF">ACAOBT_LOCUS13164</name>
</gene>
<accession>A0A9P0PB01</accession>
<evidence type="ECO:0000313" key="3">
    <source>
        <dbReference type="Proteomes" id="UP001152888"/>
    </source>
</evidence>
<evidence type="ECO:0000313" key="2">
    <source>
        <dbReference type="EMBL" id="CAH1978410.1"/>
    </source>
</evidence>
<dbReference type="AlphaFoldDB" id="A0A9P0PB01"/>
<comment type="caution">
    <text evidence="2">The sequence shown here is derived from an EMBL/GenBank/DDBJ whole genome shotgun (WGS) entry which is preliminary data.</text>
</comment>
<feature type="compositionally biased region" description="Acidic residues" evidence="1">
    <location>
        <begin position="66"/>
        <end position="75"/>
    </location>
</feature>
<evidence type="ECO:0000256" key="1">
    <source>
        <dbReference type="SAM" id="MobiDB-lite"/>
    </source>
</evidence>
<reference evidence="2" key="1">
    <citation type="submission" date="2022-03" db="EMBL/GenBank/DDBJ databases">
        <authorList>
            <person name="Sayadi A."/>
        </authorList>
    </citation>
    <scope>NUCLEOTIDE SEQUENCE</scope>
</reference>
<organism evidence="2 3">
    <name type="scientific">Acanthoscelides obtectus</name>
    <name type="common">Bean weevil</name>
    <name type="synonym">Bruchus obtectus</name>
    <dbReference type="NCBI Taxonomy" id="200917"/>
    <lineage>
        <taxon>Eukaryota</taxon>
        <taxon>Metazoa</taxon>
        <taxon>Ecdysozoa</taxon>
        <taxon>Arthropoda</taxon>
        <taxon>Hexapoda</taxon>
        <taxon>Insecta</taxon>
        <taxon>Pterygota</taxon>
        <taxon>Neoptera</taxon>
        <taxon>Endopterygota</taxon>
        <taxon>Coleoptera</taxon>
        <taxon>Polyphaga</taxon>
        <taxon>Cucujiformia</taxon>
        <taxon>Chrysomeloidea</taxon>
        <taxon>Chrysomelidae</taxon>
        <taxon>Bruchinae</taxon>
        <taxon>Bruchini</taxon>
        <taxon>Acanthoscelides</taxon>
    </lineage>
</organism>
<sequence length="103" mass="11892">MDQKENRTPNISSIKQTFSYLPGFEDISENDISNWLDMDKHDVGYDILPDDELINHVLKPLEANDHEDCEDDLPDNPEGSISHGEAEDMVTQIIQWYENQEEA</sequence>
<dbReference type="EMBL" id="CAKOFQ010006871">
    <property type="protein sequence ID" value="CAH1978410.1"/>
    <property type="molecule type" value="Genomic_DNA"/>
</dbReference>
<proteinExistence type="predicted"/>
<dbReference type="OrthoDB" id="5919228at2759"/>
<feature type="region of interest" description="Disordered" evidence="1">
    <location>
        <begin position="66"/>
        <end position="85"/>
    </location>
</feature>
<keyword evidence="3" id="KW-1185">Reference proteome</keyword>